<evidence type="ECO:0000313" key="3">
    <source>
        <dbReference type="Proteomes" id="UP000593567"/>
    </source>
</evidence>
<evidence type="ECO:0000256" key="1">
    <source>
        <dbReference type="SAM" id="MobiDB-lite"/>
    </source>
</evidence>
<name>A0A7J7JZN5_BUGNE</name>
<dbReference type="AlphaFoldDB" id="A0A7J7JZN5"/>
<reference evidence="2" key="1">
    <citation type="submission" date="2020-06" db="EMBL/GenBank/DDBJ databases">
        <title>Draft genome of Bugula neritina, a colonial animal packing powerful symbionts and potential medicines.</title>
        <authorList>
            <person name="Rayko M."/>
        </authorList>
    </citation>
    <scope>NUCLEOTIDE SEQUENCE [LARGE SCALE GENOMIC DNA]</scope>
    <source>
        <strain evidence="2">Kwan_BN1</strain>
    </source>
</reference>
<dbReference type="Proteomes" id="UP000593567">
    <property type="component" value="Unassembled WGS sequence"/>
</dbReference>
<accession>A0A7J7JZN5</accession>
<evidence type="ECO:0000313" key="2">
    <source>
        <dbReference type="EMBL" id="KAF6031403.1"/>
    </source>
</evidence>
<sequence>MGAKFPPEASGHRNRRSGVKLQNSQSVKCSVNTCIAVQSALTHCYYKLRKDFLTIEFELGIANTILHQVNSRLAERQLLLESMQTELQKTSILTEDEILKDV</sequence>
<organism evidence="2 3">
    <name type="scientific">Bugula neritina</name>
    <name type="common">Brown bryozoan</name>
    <name type="synonym">Sertularia neritina</name>
    <dbReference type="NCBI Taxonomy" id="10212"/>
    <lineage>
        <taxon>Eukaryota</taxon>
        <taxon>Metazoa</taxon>
        <taxon>Spiralia</taxon>
        <taxon>Lophotrochozoa</taxon>
        <taxon>Bryozoa</taxon>
        <taxon>Gymnolaemata</taxon>
        <taxon>Cheilostomatida</taxon>
        <taxon>Flustrina</taxon>
        <taxon>Buguloidea</taxon>
        <taxon>Bugulidae</taxon>
        <taxon>Bugula</taxon>
    </lineage>
</organism>
<keyword evidence="3" id="KW-1185">Reference proteome</keyword>
<gene>
    <name evidence="2" type="ORF">EB796_010269</name>
</gene>
<dbReference type="EMBL" id="VXIV02001606">
    <property type="protein sequence ID" value="KAF6031403.1"/>
    <property type="molecule type" value="Genomic_DNA"/>
</dbReference>
<proteinExistence type="predicted"/>
<protein>
    <submittedName>
        <fullName evidence="2">Uncharacterized protein</fullName>
    </submittedName>
</protein>
<comment type="caution">
    <text evidence="2">The sequence shown here is derived from an EMBL/GenBank/DDBJ whole genome shotgun (WGS) entry which is preliminary data.</text>
</comment>
<feature type="region of interest" description="Disordered" evidence="1">
    <location>
        <begin position="1"/>
        <end position="23"/>
    </location>
</feature>